<accession>A0A8S9ZIP2</accession>
<name>A0A8S9ZIP2_9BILA</name>
<feature type="compositionally biased region" description="Polar residues" evidence="1">
    <location>
        <begin position="291"/>
        <end position="303"/>
    </location>
</feature>
<evidence type="ECO:0000313" key="2">
    <source>
        <dbReference type="EMBL" id="KAF7633198.1"/>
    </source>
</evidence>
<keyword evidence="3" id="KW-1185">Reference proteome</keyword>
<evidence type="ECO:0000313" key="3">
    <source>
        <dbReference type="Proteomes" id="UP000605970"/>
    </source>
</evidence>
<feature type="compositionally biased region" description="Polar residues" evidence="1">
    <location>
        <begin position="94"/>
        <end position="106"/>
    </location>
</feature>
<dbReference type="AlphaFoldDB" id="A0A8S9ZIP2"/>
<dbReference type="Proteomes" id="UP000605970">
    <property type="component" value="Unassembled WGS sequence"/>
</dbReference>
<proteinExistence type="predicted"/>
<reference evidence="2" key="1">
    <citation type="journal article" date="2020" name="Ecol. Evol.">
        <title>Genome structure and content of the rice root-knot nematode (Meloidogyne graminicola).</title>
        <authorList>
            <person name="Phan N.T."/>
            <person name="Danchin E.G.J."/>
            <person name="Klopp C."/>
            <person name="Perfus-Barbeoch L."/>
            <person name="Kozlowski D.K."/>
            <person name="Koutsovoulos G.D."/>
            <person name="Lopez-Roques C."/>
            <person name="Bouchez O."/>
            <person name="Zahm M."/>
            <person name="Besnard G."/>
            <person name="Bellafiore S."/>
        </authorList>
    </citation>
    <scope>NUCLEOTIDE SEQUENCE</scope>
    <source>
        <strain evidence="2">VN-18</strain>
    </source>
</reference>
<feature type="region of interest" description="Disordered" evidence="1">
    <location>
        <begin position="47"/>
        <end position="133"/>
    </location>
</feature>
<comment type="caution">
    <text evidence="2">The sequence shown here is derived from an EMBL/GenBank/DDBJ whole genome shotgun (WGS) entry which is preliminary data.</text>
</comment>
<sequence length="527" mass="58638">MSRGTKQFSQNGNSSSTINGTQQQSPQNNSRRGIFLGDFIMDRGDAVDCGNKQGNKSQHMVAQRKASLQDATSKSSVNGITEGQRKARSKQRFIGNQSVRDYQRANSSSLSDDKSTLSTKQNNVLNGKDQNQNVDAKKINAKLPNGKENYWYYDRLSNGYYYEHNGTRGWRKNNAKMEAALRNMEDSQKWEQQIIQSKNQKKISLNDCTNNSKILNPLPSLLFAQQLSKLIPHSNGQSTTLNNSPMAIKSYDNDGYFYEMGSVDGWRRRQPGCATPSGATSPFQTKKGGNAISTTTNQVYDQQTPRRKPLQYQAYQQPAPHCGFNLQDVASVMINQQQNNPHNHHNNSINNCCGGTSPAVACCCLTATAAALAAQLVLKQQEILANKKENIKMKHSSEIYSLIDNLTTKGLDFGELNTNAALDRLTSSDMSQPLDLGTNWQMPEEYSNWGNLSNEKEKFNDNNNNTFLTTTTTIPTNKIIKGNNTTTNNDVGSGGSFEDPIDIIKYQSLQSYTGVDCRILNDFSVFL</sequence>
<feature type="compositionally biased region" description="Polar residues" evidence="1">
    <location>
        <begin position="121"/>
        <end position="133"/>
    </location>
</feature>
<gene>
    <name evidence="2" type="ORF">Mgra_00007388</name>
</gene>
<feature type="region of interest" description="Disordered" evidence="1">
    <location>
        <begin position="1"/>
        <end position="31"/>
    </location>
</feature>
<evidence type="ECO:0000256" key="1">
    <source>
        <dbReference type="SAM" id="MobiDB-lite"/>
    </source>
</evidence>
<organism evidence="2 3">
    <name type="scientific">Meloidogyne graminicola</name>
    <dbReference type="NCBI Taxonomy" id="189291"/>
    <lineage>
        <taxon>Eukaryota</taxon>
        <taxon>Metazoa</taxon>
        <taxon>Ecdysozoa</taxon>
        <taxon>Nematoda</taxon>
        <taxon>Chromadorea</taxon>
        <taxon>Rhabditida</taxon>
        <taxon>Tylenchina</taxon>
        <taxon>Tylenchomorpha</taxon>
        <taxon>Tylenchoidea</taxon>
        <taxon>Meloidogynidae</taxon>
        <taxon>Meloidogyninae</taxon>
        <taxon>Meloidogyne</taxon>
    </lineage>
</organism>
<protein>
    <submittedName>
        <fullName evidence="2">Uncharacterized protein</fullName>
    </submittedName>
</protein>
<dbReference type="OrthoDB" id="5855670at2759"/>
<dbReference type="EMBL" id="JABEBT010000082">
    <property type="protein sequence ID" value="KAF7633198.1"/>
    <property type="molecule type" value="Genomic_DNA"/>
</dbReference>
<feature type="compositionally biased region" description="Polar residues" evidence="1">
    <location>
        <begin position="69"/>
        <end position="81"/>
    </location>
</feature>
<feature type="region of interest" description="Disordered" evidence="1">
    <location>
        <begin position="272"/>
        <end position="305"/>
    </location>
</feature>